<dbReference type="GO" id="GO:0005886">
    <property type="term" value="C:plasma membrane"/>
    <property type="evidence" value="ECO:0007669"/>
    <property type="project" value="TreeGrafter"/>
</dbReference>
<dbReference type="InterPro" id="IPR042502">
    <property type="entry name" value="TM7SF3"/>
</dbReference>
<accession>A0A9P0GE04</accession>
<keyword evidence="3 5" id="KW-1133">Transmembrane helix</keyword>
<reference evidence="8" key="1">
    <citation type="submission" date="2022-01" db="EMBL/GenBank/DDBJ databases">
        <authorList>
            <person name="King R."/>
        </authorList>
    </citation>
    <scope>NUCLEOTIDE SEQUENCE</scope>
</reference>
<feature type="transmembrane region" description="Helical" evidence="5">
    <location>
        <begin position="466"/>
        <end position="487"/>
    </location>
</feature>
<feature type="transmembrane region" description="Helical" evidence="5">
    <location>
        <begin position="359"/>
        <end position="382"/>
    </location>
</feature>
<evidence type="ECO:0000256" key="4">
    <source>
        <dbReference type="ARBA" id="ARBA00023136"/>
    </source>
</evidence>
<dbReference type="PROSITE" id="PS51257">
    <property type="entry name" value="PROKAR_LIPOPROTEIN"/>
    <property type="match status" value="1"/>
</dbReference>
<keyword evidence="6" id="KW-0732">Signal</keyword>
<dbReference type="Pfam" id="PF25992">
    <property type="entry name" value="Ig_TM7SF3_N"/>
    <property type="match status" value="1"/>
</dbReference>
<dbReference type="PANTHER" id="PTHR15937:SF3">
    <property type="entry name" value="TRANSMEMBRANE 7 SUPERFAMILY MEMBER 3"/>
    <property type="match status" value="1"/>
</dbReference>
<proteinExistence type="predicted"/>
<dbReference type="OrthoDB" id="5967337at2759"/>
<feature type="transmembrane region" description="Helical" evidence="5">
    <location>
        <begin position="278"/>
        <end position="297"/>
    </location>
</feature>
<dbReference type="AlphaFoldDB" id="A0A9P0GE04"/>
<evidence type="ECO:0000256" key="6">
    <source>
        <dbReference type="SAM" id="SignalP"/>
    </source>
</evidence>
<sequence length="539" mass="61519">MNKLFVTVFIITSFISFGSCVDIKIDLSAFDPQDNEYSVFKKYYNLTDRFTKINITNIRDDVGFFIIQVHTYVENVTLSSTTKLNLGSYVIGTNIGLVWDSDNNTALFYLSRNIKVEQSLQILLVISLYDEDDPVPGGCNLSFETDVAPYQLTEYNDDVIIVKSQPPSIQGAPNCDDKKVQVDMYHLYLYEYDNTVETYFKNLEKMLTVKDILKNGRQVPDIGINKKYNRMYSSYRGTGEVFAVVSKYKNSTSAYVPTVSYGCDLLKWQESCLAPVEIHWKFFCACLLIFGLFICFFGHRFFKLTLYIISFSFGLTVTYLVISMEEHYSFTERTITAFTVGFFYGIIWLLIWRRFGIPVLTVTLAFIMSGFLAASLLFNTVLADIYVLTNSVNFWLSFMSVILLCIIISLPLMLIGHISAIAFLGAYGCVAALSFYVGGNMPYILINTYRRVAVKDFNTAVIDFPMQMIDIVQALLWLLLLLFGVFIQLRHQIGKPPFPPNRNVILAESRVSETTPLLYHDIFAPPSPPPSYNPYYTTY</sequence>
<name>A0A9P0GE04_9CUCU</name>
<keyword evidence="4 5" id="KW-0472">Membrane</keyword>
<comment type="subcellular location">
    <subcellularLocation>
        <location evidence="1">Membrane</location>
        <topology evidence="1">Multi-pass membrane protein</topology>
    </subcellularLocation>
</comment>
<dbReference type="InterPro" id="IPR025256">
    <property type="entry name" value="TM7S3/TM198-like_dom"/>
</dbReference>
<dbReference type="Pfam" id="PF13886">
    <property type="entry name" value="TM7S3_TM198"/>
    <property type="match status" value="1"/>
</dbReference>
<evidence type="ECO:0000313" key="9">
    <source>
        <dbReference type="Proteomes" id="UP001153636"/>
    </source>
</evidence>
<keyword evidence="2 5" id="KW-0812">Transmembrane</keyword>
<feature type="signal peptide" evidence="6">
    <location>
        <begin position="1"/>
        <end position="20"/>
    </location>
</feature>
<evidence type="ECO:0000256" key="1">
    <source>
        <dbReference type="ARBA" id="ARBA00004141"/>
    </source>
</evidence>
<feature type="transmembrane region" description="Helical" evidence="5">
    <location>
        <begin position="421"/>
        <end position="446"/>
    </location>
</feature>
<gene>
    <name evidence="8" type="ORF">PSYICH_LOCUS7815</name>
</gene>
<protein>
    <recommendedName>
        <fullName evidence="7">TM7S3/TM198-like domain-containing protein</fullName>
    </recommendedName>
</protein>
<feature type="transmembrane region" description="Helical" evidence="5">
    <location>
        <begin position="334"/>
        <end position="352"/>
    </location>
</feature>
<feature type="chain" id="PRO_5040266464" description="TM7S3/TM198-like domain-containing protein" evidence="6">
    <location>
        <begin position="21"/>
        <end position="539"/>
    </location>
</feature>
<feature type="domain" description="TM7S3/TM198-like" evidence="7">
    <location>
        <begin position="284"/>
        <end position="489"/>
    </location>
</feature>
<evidence type="ECO:0000256" key="5">
    <source>
        <dbReference type="SAM" id="Phobius"/>
    </source>
</evidence>
<dbReference type="GO" id="GO:0043069">
    <property type="term" value="P:negative regulation of programmed cell death"/>
    <property type="evidence" value="ECO:0007669"/>
    <property type="project" value="TreeGrafter"/>
</dbReference>
<keyword evidence="9" id="KW-1185">Reference proteome</keyword>
<evidence type="ECO:0000259" key="7">
    <source>
        <dbReference type="Pfam" id="PF13886"/>
    </source>
</evidence>
<evidence type="ECO:0000256" key="2">
    <source>
        <dbReference type="ARBA" id="ARBA00022692"/>
    </source>
</evidence>
<feature type="transmembrane region" description="Helical" evidence="5">
    <location>
        <begin position="394"/>
        <end position="414"/>
    </location>
</feature>
<evidence type="ECO:0000313" key="8">
    <source>
        <dbReference type="EMBL" id="CAH1106340.1"/>
    </source>
</evidence>
<dbReference type="PANTHER" id="PTHR15937">
    <property type="entry name" value="TRANSMEMBRANE 7 SUPERFAMILY MEMBER 3"/>
    <property type="match status" value="1"/>
</dbReference>
<dbReference type="EMBL" id="OV651814">
    <property type="protein sequence ID" value="CAH1106340.1"/>
    <property type="molecule type" value="Genomic_DNA"/>
</dbReference>
<evidence type="ECO:0000256" key="3">
    <source>
        <dbReference type="ARBA" id="ARBA00022989"/>
    </source>
</evidence>
<feature type="transmembrane region" description="Helical" evidence="5">
    <location>
        <begin position="304"/>
        <end position="322"/>
    </location>
</feature>
<organism evidence="8 9">
    <name type="scientific">Psylliodes chrysocephalus</name>
    <dbReference type="NCBI Taxonomy" id="3402493"/>
    <lineage>
        <taxon>Eukaryota</taxon>
        <taxon>Metazoa</taxon>
        <taxon>Ecdysozoa</taxon>
        <taxon>Arthropoda</taxon>
        <taxon>Hexapoda</taxon>
        <taxon>Insecta</taxon>
        <taxon>Pterygota</taxon>
        <taxon>Neoptera</taxon>
        <taxon>Endopterygota</taxon>
        <taxon>Coleoptera</taxon>
        <taxon>Polyphaga</taxon>
        <taxon>Cucujiformia</taxon>
        <taxon>Chrysomeloidea</taxon>
        <taxon>Chrysomelidae</taxon>
        <taxon>Galerucinae</taxon>
        <taxon>Alticini</taxon>
        <taxon>Psylliodes</taxon>
    </lineage>
</organism>
<dbReference type="Proteomes" id="UP001153636">
    <property type="component" value="Chromosome 2"/>
</dbReference>